<comment type="caution">
    <text evidence="2">The sequence shown here is derived from an EMBL/GenBank/DDBJ whole genome shotgun (WGS) entry which is preliminary data.</text>
</comment>
<evidence type="ECO:0000313" key="2">
    <source>
        <dbReference type="EMBL" id="MBL1073552.1"/>
    </source>
</evidence>
<dbReference type="PANTHER" id="PTHR43682">
    <property type="entry name" value="LACTATE UTILIZATION PROTEIN C"/>
    <property type="match status" value="1"/>
</dbReference>
<feature type="domain" description="LUD" evidence="1">
    <location>
        <begin position="118"/>
        <end position="216"/>
    </location>
</feature>
<dbReference type="InterPro" id="IPR037171">
    <property type="entry name" value="NagB/RpiA_transferase-like"/>
</dbReference>
<dbReference type="SUPFAM" id="SSF100950">
    <property type="entry name" value="NagB/RpiA/CoA transferase-like"/>
    <property type="match status" value="1"/>
</dbReference>
<dbReference type="Proteomes" id="UP000602198">
    <property type="component" value="Unassembled WGS sequence"/>
</dbReference>
<dbReference type="EMBL" id="JAERRJ010000001">
    <property type="protein sequence ID" value="MBL1073552.1"/>
    <property type="molecule type" value="Genomic_DNA"/>
</dbReference>
<gene>
    <name evidence="2" type="ORF">JK358_04025</name>
</gene>
<proteinExistence type="predicted"/>
<reference evidence="2 3" key="1">
    <citation type="submission" date="2021-01" db="EMBL/GenBank/DDBJ databases">
        <title>WGS of actinomycetes isolated from Thailand.</title>
        <authorList>
            <person name="Thawai C."/>
        </authorList>
    </citation>
    <scope>NUCLEOTIDE SEQUENCE [LARGE SCALE GENOMIC DNA]</scope>
    <source>
        <strain evidence="2 3">LPG 2</strain>
    </source>
</reference>
<dbReference type="RefSeq" id="WP_201943571.1">
    <property type="nucleotide sequence ID" value="NZ_JAERRJ010000001.1"/>
</dbReference>
<protein>
    <submittedName>
        <fullName evidence="2">LUD domain-containing protein</fullName>
    </submittedName>
</protein>
<organism evidence="2 3">
    <name type="scientific">Nocardia acididurans</name>
    <dbReference type="NCBI Taxonomy" id="2802282"/>
    <lineage>
        <taxon>Bacteria</taxon>
        <taxon>Bacillati</taxon>
        <taxon>Actinomycetota</taxon>
        <taxon>Actinomycetes</taxon>
        <taxon>Mycobacteriales</taxon>
        <taxon>Nocardiaceae</taxon>
        <taxon>Nocardia</taxon>
    </lineage>
</organism>
<dbReference type="Pfam" id="PF02589">
    <property type="entry name" value="LUD_dom"/>
    <property type="match status" value="1"/>
</dbReference>
<keyword evidence="3" id="KW-1185">Reference proteome</keyword>
<name>A0ABS1LYR3_9NOCA</name>
<evidence type="ECO:0000313" key="3">
    <source>
        <dbReference type="Proteomes" id="UP000602198"/>
    </source>
</evidence>
<dbReference type="PANTHER" id="PTHR43682:SF1">
    <property type="entry name" value="LACTATE UTILIZATION PROTEIN C"/>
    <property type="match status" value="1"/>
</dbReference>
<dbReference type="InterPro" id="IPR024185">
    <property type="entry name" value="FTHF_cligase-like_sf"/>
</dbReference>
<evidence type="ECO:0000259" key="1">
    <source>
        <dbReference type="Pfam" id="PF02589"/>
    </source>
</evidence>
<dbReference type="Gene3D" id="3.40.50.10420">
    <property type="entry name" value="NagB/RpiA/CoA transferase-like"/>
    <property type="match status" value="1"/>
</dbReference>
<sequence>MTARETVLARVREALADLPADRRTTTVPREYLRHAPGLDPHDHDAVVSLFIERLKHYGAQSHRVHAAALPDTIAAALRGRDAHSVIAPAGVPASWLAGWAAEPGNRVLSDDPQLSPAELDAVDAVVTGCAAAVADSGTVVLDGGPGQGRRAPTLVPDCHICVVRAEQIASSIPEIIGLLDPQQPHTWFSGPSATVDIEMIRVQGVHGPRRLVVVIVE</sequence>
<accession>A0ABS1LYR3</accession>
<dbReference type="InterPro" id="IPR003741">
    <property type="entry name" value="LUD_dom"/>
</dbReference>